<dbReference type="Pfam" id="PF12733">
    <property type="entry name" value="Cadherin-like"/>
    <property type="match status" value="2"/>
</dbReference>
<feature type="domain" description="SLH" evidence="3">
    <location>
        <begin position="926"/>
        <end position="984"/>
    </location>
</feature>
<dbReference type="Gene3D" id="2.60.40.10">
    <property type="entry name" value="Immunoglobulins"/>
    <property type="match status" value="1"/>
</dbReference>
<dbReference type="Gene3D" id="2.120.10.30">
    <property type="entry name" value="TolB, C-terminal domain"/>
    <property type="match status" value="1"/>
</dbReference>
<reference evidence="4 5" key="1">
    <citation type="submission" date="2019-07" db="EMBL/GenBank/DDBJ databases">
        <authorList>
            <person name="Kim J.K."/>
            <person name="Cheong H.-M."/>
            <person name="Choi Y."/>
            <person name="Hwang K.J."/>
            <person name="Lee S."/>
            <person name="Choi C."/>
        </authorList>
    </citation>
    <scope>NUCLEOTIDE SEQUENCE [LARGE SCALE GENOMIC DNA]</scope>
    <source>
        <strain evidence="4 5">KS 22</strain>
    </source>
</reference>
<accession>A0A7G5C0S3</accession>
<dbReference type="Proteomes" id="UP000515679">
    <property type="component" value="Chromosome"/>
</dbReference>
<evidence type="ECO:0008006" key="6">
    <source>
        <dbReference type="Google" id="ProtNLM"/>
    </source>
</evidence>
<name>A0A7G5C0S3_9BACL</name>
<feature type="domain" description="SLH" evidence="3">
    <location>
        <begin position="861"/>
        <end position="924"/>
    </location>
</feature>
<dbReference type="SUPFAM" id="SSF82171">
    <property type="entry name" value="DPP6 N-terminal domain-like"/>
    <property type="match status" value="1"/>
</dbReference>
<dbReference type="InterPro" id="IPR051465">
    <property type="entry name" value="Cell_Envelope_Struct_Comp"/>
</dbReference>
<dbReference type="KEGG" id="cchl:FPL14_17635"/>
<dbReference type="PANTHER" id="PTHR43308">
    <property type="entry name" value="OUTER MEMBRANE PROTEIN ALPHA-RELATED"/>
    <property type="match status" value="1"/>
</dbReference>
<evidence type="ECO:0000256" key="1">
    <source>
        <dbReference type="SAM" id="MobiDB-lite"/>
    </source>
</evidence>
<dbReference type="EMBL" id="CP041969">
    <property type="protein sequence ID" value="QMV42807.1"/>
    <property type="molecule type" value="Genomic_DNA"/>
</dbReference>
<evidence type="ECO:0000259" key="3">
    <source>
        <dbReference type="PROSITE" id="PS51272"/>
    </source>
</evidence>
<dbReference type="RefSeq" id="WP_182299033.1">
    <property type="nucleotide sequence ID" value="NZ_CP041969.1"/>
</dbReference>
<dbReference type="InterPro" id="IPR036116">
    <property type="entry name" value="FN3_sf"/>
</dbReference>
<proteinExistence type="predicted"/>
<feature type="region of interest" description="Disordered" evidence="1">
    <location>
        <begin position="672"/>
        <end position="699"/>
    </location>
</feature>
<dbReference type="AlphaFoldDB" id="A0A7G5C0S3"/>
<evidence type="ECO:0000313" key="5">
    <source>
        <dbReference type="Proteomes" id="UP000515679"/>
    </source>
</evidence>
<dbReference type="InterPro" id="IPR001119">
    <property type="entry name" value="SLH_dom"/>
</dbReference>
<dbReference type="Pfam" id="PF00395">
    <property type="entry name" value="SLH"/>
    <property type="match status" value="3"/>
</dbReference>
<keyword evidence="5" id="KW-1185">Reference proteome</keyword>
<sequence length="984" mass="106423">MNAVFHLWSKNRLVTMFVLFLALSIIVSAVAPVPSVVAAVPSAPVLDPQPTVTNVANLTIKGKVDPSVTDAVYVYADGLVIGSPAADPDSGRFEVPYVMTTEGLHEFYAKSVNADGDIDGNHVQVTYDKTPAAKAEQVRWRSGGTDSIWLEWIPGWNVPEVATGYRIYRNGAAIADVNAPLPPKEPDDPPRFGFMDTGLTERTSYSYQIVSLDAAGNESAPQIAGAATIQAGLRIAHDPEFVAANTLALSPDGFVAAYEIDGPQRGIIFWDSRTNAWDHKVVLDLWGPEKLSLSREGARVAAMTGEQIYVYDRSTDKLDLIYDSAVENRYASLLRIDPKGERVFYAVMSEDANQVRTIEFRSYSVATGQSQIVRSVTEEGPGTLIKELKVSSDGRFAVYTRTEPDEFWSNREVFLLDLTTGEEKFISDYAARPDISADGEIVTFVRGGEFADGVGIYRYKASTGQLMQVRDGSLNAFYVDQDLSDDGTTILAYYHNADQPVSLSLDSRYSERIYIPQDAVIETETIGNPASYLNLGVLSSDGTKTLFYSHDSTRDDGDGDFPYAMYMKCRIDCGSSPELKGLTVSGTLAPAFDPLVTEYTVNVGYDTVTAQITPSLYGAGTKVVAGGNQTGTGAPITVGPLAVGDNAFSFKVRTQEGIEKAYTVHFVRANAPAGPGPGPGPGSGGGGGGGGSSASAPSTTLNSLDISPYTLKPAFSSTVLDYSMDVAHDVASVEFKIKATDANRVKVTVNGTEQKDGSPAKVSLQQGANVVKIVVKSDMGTVTTYTVTVNRAAPPKQPDKPTVNFSDIEGHWAKNSILESAKQGWVEGYPDGSFRPYVVMNRQEWSMFMYRFFGWPEPKAAPKLTDADKVPAWANAAVGAAYEQKIVTGFYDGSFRPLETIGRVEAMVMLVRALKLETKSSDRTTFDDDASIQSWAKPYVAAMQRTGLLKGVNGNRFNPDGMFSRAEAAELLVRINDYLNKQGK</sequence>
<organism evidence="4 5">
    <name type="scientific">Cohnella cholangitidis</name>
    <dbReference type="NCBI Taxonomy" id="2598458"/>
    <lineage>
        <taxon>Bacteria</taxon>
        <taxon>Bacillati</taxon>
        <taxon>Bacillota</taxon>
        <taxon>Bacilli</taxon>
        <taxon>Bacillales</taxon>
        <taxon>Paenibacillaceae</taxon>
        <taxon>Cohnella</taxon>
    </lineage>
</organism>
<dbReference type="InterPro" id="IPR013783">
    <property type="entry name" value="Ig-like_fold"/>
</dbReference>
<dbReference type="InterPro" id="IPR011042">
    <property type="entry name" value="6-blade_b-propeller_TolB-like"/>
</dbReference>
<evidence type="ECO:0000259" key="2">
    <source>
        <dbReference type="PROSITE" id="PS50853"/>
    </source>
</evidence>
<feature type="domain" description="Fibronectin type-III" evidence="2">
    <location>
        <begin position="134"/>
        <end position="232"/>
    </location>
</feature>
<dbReference type="PANTHER" id="PTHR43308:SF5">
    <property type="entry name" value="S-LAYER PROTEIN _ PEPTIDOGLYCAN ENDO-BETA-N-ACETYLGLUCOSAMINIDASE"/>
    <property type="match status" value="1"/>
</dbReference>
<feature type="compositionally biased region" description="Gly residues" evidence="1">
    <location>
        <begin position="681"/>
        <end position="692"/>
    </location>
</feature>
<dbReference type="InterPro" id="IPR025883">
    <property type="entry name" value="Cadherin-like_domain"/>
</dbReference>
<dbReference type="PROSITE" id="PS51272">
    <property type="entry name" value="SLH"/>
    <property type="match status" value="3"/>
</dbReference>
<dbReference type="InterPro" id="IPR003961">
    <property type="entry name" value="FN3_dom"/>
</dbReference>
<evidence type="ECO:0000313" key="4">
    <source>
        <dbReference type="EMBL" id="QMV42807.1"/>
    </source>
</evidence>
<dbReference type="SUPFAM" id="SSF49265">
    <property type="entry name" value="Fibronectin type III"/>
    <property type="match status" value="1"/>
</dbReference>
<protein>
    <recommendedName>
        <fullName evidence="6">S-layer homology domain-containing protein</fullName>
    </recommendedName>
</protein>
<gene>
    <name evidence="4" type="ORF">FPL14_17635</name>
</gene>
<feature type="domain" description="SLH" evidence="3">
    <location>
        <begin position="800"/>
        <end position="860"/>
    </location>
</feature>
<dbReference type="PROSITE" id="PS50853">
    <property type="entry name" value="FN3"/>
    <property type="match status" value="1"/>
</dbReference>